<dbReference type="Proteomes" id="UP000053989">
    <property type="component" value="Unassembled WGS sequence"/>
</dbReference>
<reference evidence="3" key="2">
    <citation type="submission" date="2015-01" db="EMBL/GenBank/DDBJ databases">
        <title>Evolutionary Origins and Diversification of the Mycorrhizal Mutualists.</title>
        <authorList>
            <consortium name="DOE Joint Genome Institute"/>
            <consortium name="Mycorrhizal Genomics Consortium"/>
            <person name="Kohler A."/>
            <person name="Kuo A."/>
            <person name="Nagy L.G."/>
            <person name="Floudas D."/>
            <person name="Copeland A."/>
            <person name="Barry K.W."/>
            <person name="Cichocki N."/>
            <person name="Veneault-Fourrey C."/>
            <person name="LaButti K."/>
            <person name="Lindquist E.A."/>
            <person name="Lipzen A."/>
            <person name="Lundell T."/>
            <person name="Morin E."/>
            <person name="Murat C."/>
            <person name="Riley R."/>
            <person name="Ohm R."/>
            <person name="Sun H."/>
            <person name="Tunlid A."/>
            <person name="Henrissat B."/>
            <person name="Grigoriev I.V."/>
            <person name="Hibbett D.S."/>
            <person name="Martin F."/>
        </authorList>
    </citation>
    <scope>NUCLEOTIDE SEQUENCE [LARGE SCALE GENOMIC DNA]</scope>
    <source>
        <strain evidence="3">Foug A</strain>
    </source>
</reference>
<organism evidence="2 3">
    <name type="scientific">Scleroderma citrinum Foug A</name>
    <dbReference type="NCBI Taxonomy" id="1036808"/>
    <lineage>
        <taxon>Eukaryota</taxon>
        <taxon>Fungi</taxon>
        <taxon>Dikarya</taxon>
        <taxon>Basidiomycota</taxon>
        <taxon>Agaricomycotina</taxon>
        <taxon>Agaricomycetes</taxon>
        <taxon>Agaricomycetidae</taxon>
        <taxon>Boletales</taxon>
        <taxon>Sclerodermatineae</taxon>
        <taxon>Sclerodermataceae</taxon>
        <taxon>Scleroderma</taxon>
    </lineage>
</organism>
<feature type="region of interest" description="Disordered" evidence="1">
    <location>
        <begin position="1"/>
        <end position="35"/>
    </location>
</feature>
<protein>
    <submittedName>
        <fullName evidence="2">Uncharacterized protein</fullName>
    </submittedName>
</protein>
<gene>
    <name evidence="2" type="ORF">SCLCIDRAFT_1210250</name>
</gene>
<proteinExistence type="predicted"/>
<name>A0A0C3EH79_9AGAM</name>
<accession>A0A0C3EH79</accession>
<sequence length="57" mass="6584">MTVQMKRAKKTAPERRKKGGLRLATRKDAKGEYTSSEGKATLFRPSSTWYSLYLVFR</sequence>
<evidence type="ECO:0000313" key="3">
    <source>
        <dbReference type="Proteomes" id="UP000053989"/>
    </source>
</evidence>
<dbReference type="InParanoid" id="A0A0C3EH79"/>
<dbReference type="EMBL" id="KN822012">
    <property type="protein sequence ID" value="KIM67604.1"/>
    <property type="molecule type" value="Genomic_DNA"/>
</dbReference>
<reference evidence="2 3" key="1">
    <citation type="submission" date="2014-04" db="EMBL/GenBank/DDBJ databases">
        <authorList>
            <consortium name="DOE Joint Genome Institute"/>
            <person name="Kuo A."/>
            <person name="Kohler A."/>
            <person name="Nagy L.G."/>
            <person name="Floudas D."/>
            <person name="Copeland A."/>
            <person name="Barry K.W."/>
            <person name="Cichocki N."/>
            <person name="Veneault-Fourrey C."/>
            <person name="LaButti K."/>
            <person name="Lindquist E.A."/>
            <person name="Lipzen A."/>
            <person name="Lundell T."/>
            <person name="Morin E."/>
            <person name="Murat C."/>
            <person name="Sun H."/>
            <person name="Tunlid A."/>
            <person name="Henrissat B."/>
            <person name="Grigoriev I.V."/>
            <person name="Hibbett D.S."/>
            <person name="Martin F."/>
            <person name="Nordberg H.P."/>
            <person name="Cantor M.N."/>
            <person name="Hua S.X."/>
        </authorList>
    </citation>
    <scope>NUCLEOTIDE SEQUENCE [LARGE SCALE GENOMIC DNA]</scope>
    <source>
        <strain evidence="2 3">Foug A</strain>
    </source>
</reference>
<evidence type="ECO:0000313" key="2">
    <source>
        <dbReference type="EMBL" id="KIM67604.1"/>
    </source>
</evidence>
<evidence type="ECO:0000256" key="1">
    <source>
        <dbReference type="SAM" id="MobiDB-lite"/>
    </source>
</evidence>
<dbReference type="HOGENOM" id="CLU_2997816_0_0_1"/>
<keyword evidence="3" id="KW-1185">Reference proteome</keyword>
<dbReference type="AlphaFoldDB" id="A0A0C3EH79"/>
<feature type="compositionally biased region" description="Basic residues" evidence="1">
    <location>
        <begin position="1"/>
        <end position="20"/>
    </location>
</feature>